<dbReference type="PANTHER" id="PTHR33710:SF82">
    <property type="match status" value="1"/>
</dbReference>
<dbReference type="OrthoDB" id="1305376at2759"/>
<dbReference type="KEGG" id="nta:107776955"/>
<dbReference type="InterPro" id="IPR036691">
    <property type="entry name" value="Endo/exonu/phosph_ase_sf"/>
</dbReference>
<proteinExistence type="predicted"/>
<dbReference type="AlphaFoldDB" id="A0A1S3YJW7"/>
<protein>
    <submittedName>
        <fullName evidence="1">Uncharacterized protein</fullName>
    </submittedName>
</protein>
<feature type="non-terminal residue" evidence="1">
    <location>
        <position position="467"/>
    </location>
</feature>
<dbReference type="PANTHER" id="PTHR33710">
    <property type="entry name" value="BNAC02G09200D PROTEIN"/>
    <property type="match status" value="1"/>
</dbReference>
<organism evidence="1">
    <name type="scientific">Nicotiana tabacum</name>
    <name type="common">Common tobacco</name>
    <dbReference type="NCBI Taxonomy" id="4097"/>
    <lineage>
        <taxon>Eukaryota</taxon>
        <taxon>Viridiplantae</taxon>
        <taxon>Streptophyta</taxon>
        <taxon>Embryophyta</taxon>
        <taxon>Tracheophyta</taxon>
        <taxon>Spermatophyta</taxon>
        <taxon>Magnoliopsida</taxon>
        <taxon>eudicotyledons</taxon>
        <taxon>Gunneridae</taxon>
        <taxon>Pentapetalae</taxon>
        <taxon>asterids</taxon>
        <taxon>lamiids</taxon>
        <taxon>Solanales</taxon>
        <taxon>Solanaceae</taxon>
        <taxon>Nicotianoideae</taxon>
        <taxon>Nicotianeae</taxon>
        <taxon>Nicotiana</taxon>
    </lineage>
</organism>
<dbReference type="RefSeq" id="XP_016452400.1">
    <property type="nucleotide sequence ID" value="XM_016596914.1"/>
</dbReference>
<sequence>MNLCTWNIRGLNKPHKQKELRLFLRKYKVDVMGCLDTRVKERKSARIISQVAREWNLCCNYNAHPNGRIWLLWKGNVNAQIIQIKDQFIHYEVQEPNSNFRTIVTMIYASNDSNQRSQLIGTPVTQGETQGLQDLLNTLQLTQLKSLRWYYTWCNKQEPDKRVYIRIDWAFGNFDWLQQYGHIEAEFLNPDVSDHSHILIKCSQGHQMRSLHPKPFKLYSSVMENAEFKKIVNRVWEQNIQAEPMHKVWQILKMLKGDLKELNAYMTSYKQHLNHARHKLEVIQTKLMVQHLDQDLIEQERRALAEVEKWSNIEEQVHKQKSRAYWITCGDSNSKYFHAQWKMRTSMNAITAIYREDRTKVTNPIQLENEFISFFTKLMGKEAVFTGVQTQKLFNKEVGDDVCDVVKQFFATGKMHKGISSTTVTLIPKVQNPSYVKDYRPISCCTTLYKIITKVITARIKRVIGGL</sequence>
<reference evidence="1" key="1">
    <citation type="submission" date="2025-08" db="UniProtKB">
        <authorList>
            <consortium name="RefSeq"/>
        </authorList>
    </citation>
    <scope>IDENTIFICATION</scope>
</reference>
<evidence type="ECO:0000313" key="1">
    <source>
        <dbReference type="RefSeq" id="XP_016452400.1"/>
    </source>
</evidence>
<dbReference type="PaxDb" id="4097-A0A1S3YJW7"/>
<gene>
    <name evidence="1" type="primary">LOC107776955</name>
</gene>
<dbReference type="Gene3D" id="3.60.10.10">
    <property type="entry name" value="Endonuclease/exonuclease/phosphatase"/>
    <property type="match status" value="1"/>
</dbReference>
<name>A0A1S3YJW7_TOBAC</name>
<accession>A0A1S3YJW7</accession>
<dbReference type="SUPFAM" id="SSF56219">
    <property type="entry name" value="DNase I-like"/>
    <property type="match status" value="1"/>
</dbReference>
<dbReference type="STRING" id="4097.A0A1S3YJW7"/>